<dbReference type="InterPro" id="IPR036320">
    <property type="entry name" value="Glycosyl_Trfase_fam3_N_dom_sf"/>
</dbReference>
<evidence type="ECO:0000256" key="1">
    <source>
        <dbReference type="ARBA" id="ARBA00022676"/>
    </source>
</evidence>
<dbReference type="GO" id="GO:0004048">
    <property type="term" value="F:anthranilate phosphoribosyltransferase activity"/>
    <property type="evidence" value="ECO:0007669"/>
    <property type="project" value="InterPro"/>
</dbReference>
<dbReference type="Gene3D" id="1.20.970.10">
    <property type="entry name" value="Transferase, Pyrimidine Nucleoside Phosphorylase, Chain C"/>
    <property type="match status" value="1"/>
</dbReference>
<name>A0A3B1CPP6_9ZZZZ</name>
<feature type="domain" description="Glycosyl transferase family 3 N-terminal" evidence="3">
    <location>
        <begin position="13"/>
        <end position="74"/>
    </location>
</feature>
<keyword evidence="2" id="KW-0808">Transferase</keyword>
<evidence type="ECO:0000259" key="3">
    <source>
        <dbReference type="Pfam" id="PF02885"/>
    </source>
</evidence>
<dbReference type="AlphaFoldDB" id="A0A3B1CPP6"/>
<dbReference type="PANTHER" id="PTHR43285:SF2">
    <property type="entry name" value="ANTHRANILATE PHOSPHORIBOSYLTRANSFERASE"/>
    <property type="match status" value="1"/>
</dbReference>
<evidence type="ECO:0000256" key="2">
    <source>
        <dbReference type="ARBA" id="ARBA00022679"/>
    </source>
</evidence>
<dbReference type="PANTHER" id="PTHR43285">
    <property type="entry name" value="ANTHRANILATE PHOSPHORIBOSYLTRANSFERASE"/>
    <property type="match status" value="1"/>
</dbReference>
<dbReference type="InterPro" id="IPR035902">
    <property type="entry name" value="Nuc_phospho_transferase"/>
</dbReference>
<dbReference type="GO" id="GO:0000162">
    <property type="term" value="P:L-tryptophan biosynthetic process"/>
    <property type="evidence" value="ECO:0007669"/>
    <property type="project" value="InterPro"/>
</dbReference>
<evidence type="ECO:0000313" key="4">
    <source>
        <dbReference type="EMBL" id="VAX32089.1"/>
    </source>
</evidence>
<dbReference type="EMBL" id="UOGG01000184">
    <property type="protein sequence ID" value="VAX32089.1"/>
    <property type="molecule type" value="Genomic_DNA"/>
</dbReference>
<dbReference type="SUPFAM" id="SSF47648">
    <property type="entry name" value="Nucleoside phosphorylase/phosphoribosyltransferase N-terminal domain"/>
    <property type="match status" value="1"/>
</dbReference>
<reference evidence="4" key="1">
    <citation type="submission" date="2018-06" db="EMBL/GenBank/DDBJ databases">
        <authorList>
            <person name="Zhirakovskaya E."/>
        </authorList>
    </citation>
    <scope>NUCLEOTIDE SEQUENCE</scope>
</reference>
<sequence>MDKMDAPKRFEGYLQKIAAGPKLSKDLSEEEAQDALTSILHGSVSKVRAGVFLIAARMKLETVTENIGYWKALDQTTIKHELPFTKLLQIADPFDGFNRVPYFGFFTLPVLARMGLPAYGHSTQSLPPKFGITFEDLLVKHYGVSQNDPLDKRLALLKKYSFGLLATEHTNPALENLRDLRVEIIKRPMLATLEKLLQPVRVKSGGNFLASGYFHRGYEVPMLTVARLSGFDKTVIGNGSEGTTFFGVHKEARVFIDSGENDTVEKKLVLQNMFSIVTQDQIRGAYQDLKAEKASLEFLSHLGESALKNNQGLAASLIACHAGTLAHLFGVFRTPQEGFDCAQTILAAGTCHRLLMQYLEDIR</sequence>
<dbReference type="InterPro" id="IPR005940">
    <property type="entry name" value="Anthranilate_Pribosyl_Tfrase"/>
</dbReference>
<dbReference type="GO" id="GO:0005829">
    <property type="term" value="C:cytosol"/>
    <property type="evidence" value="ECO:0007669"/>
    <property type="project" value="TreeGrafter"/>
</dbReference>
<dbReference type="InterPro" id="IPR017459">
    <property type="entry name" value="Glycosyl_Trfase_fam3_N_dom"/>
</dbReference>
<gene>
    <name evidence="4" type="ORF">MNBD_NITROSPINAE05-439</name>
</gene>
<protein>
    <recommendedName>
        <fullName evidence="3">Glycosyl transferase family 3 N-terminal domain-containing protein</fullName>
    </recommendedName>
</protein>
<dbReference type="Pfam" id="PF02885">
    <property type="entry name" value="Glycos_trans_3N"/>
    <property type="match status" value="1"/>
</dbReference>
<accession>A0A3B1CPP6</accession>
<dbReference type="SUPFAM" id="SSF52418">
    <property type="entry name" value="Nucleoside phosphorylase/phosphoribosyltransferase catalytic domain"/>
    <property type="match status" value="1"/>
</dbReference>
<proteinExistence type="predicted"/>
<dbReference type="Gene3D" id="3.40.1030.10">
    <property type="entry name" value="Nucleoside phosphorylase/phosphoribosyltransferase catalytic domain"/>
    <property type="match status" value="1"/>
</dbReference>
<keyword evidence="1" id="KW-0328">Glycosyltransferase</keyword>
<organism evidence="4">
    <name type="scientific">hydrothermal vent metagenome</name>
    <dbReference type="NCBI Taxonomy" id="652676"/>
    <lineage>
        <taxon>unclassified sequences</taxon>
        <taxon>metagenomes</taxon>
        <taxon>ecological metagenomes</taxon>
    </lineage>
</organism>